<dbReference type="PROSITE" id="PS51257">
    <property type="entry name" value="PROKAR_LIPOPROTEIN"/>
    <property type="match status" value="1"/>
</dbReference>
<sequence length="85" mass="9039">MKLKKLLLLTVPVILSACASKIDVSSHNSYGLKCSDSASTSPDWAVCQSNADRVCAPLKATDIRQHTPTGSGSADDSYFISFSCQ</sequence>
<feature type="signal peptide" evidence="1">
    <location>
        <begin position="1"/>
        <end position="19"/>
    </location>
</feature>
<evidence type="ECO:0000313" key="4">
    <source>
        <dbReference type="Proteomes" id="UP000254603"/>
    </source>
</evidence>
<dbReference type="RefSeq" id="WP_147277854.1">
    <property type="nucleotide sequence ID" value="NZ_CP065725.1"/>
</dbReference>
<dbReference type="EMBL" id="UGSB01000001">
    <property type="protein sequence ID" value="SUA57787.1"/>
    <property type="molecule type" value="Genomic_DNA"/>
</dbReference>
<evidence type="ECO:0000313" key="3">
    <source>
        <dbReference type="EMBL" id="SUA57787.1"/>
    </source>
</evidence>
<protein>
    <recommendedName>
        <fullName evidence="6">Lipoprotein</fullName>
    </recommendedName>
</protein>
<reference evidence="2 5" key="2">
    <citation type="submission" date="2020-12" db="EMBL/GenBank/DDBJ databases">
        <title>FDA dAtabase for Regulatory Grade micrObial Sequences (FDA-ARGOS): Supporting development and validation of Infectious Disease Dx tests.</title>
        <authorList>
            <person name="Sproer C."/>
            <person name="Gronow S."/>
            <person name="Severitt S."/>
            <person name="Schroder I."/>
            <person name="Tallon L."/>
            <person name="Sadzewicz L."/>
            <person name="Zhao X."/>
            <person name="Boylan J."/>
            <person name="Ott S."/>
            <person name="Bowen H."/>
            <person name="Vavikolanu K."/>
            <person name="Mehta A."/>
            <person name="Aluvathingal J."/>
            <person name="Nadendla S."/>
            <person name="Lowell S."/>
            <person name="Myers T."/>
            <person name="Yan Y."/>
            <person name="Sichtig H."/>
        </authorList>
    </citation>
    <scope>NUCLEOTIDE SEQUENCE [LARGE SCALE GENOMIC DNA]</scope>
    <source>
        <strain evidence="2 5">FDAARGOS_872</strain>
    </source>
</reference>
<proteinExistence type="predicted"/>
<dbReference type="Proteomes" id="UP000254603">
    <property type="component" value="Unassembled WGS sequence"/>
</dbReference>
<gene>
    <name evidence="2" type="ORF">I6G29_12180</name>
    <name evidence="3" type="ORF">NCTC11997_02510</name>
</gene>
<evidence type="ECO:0000256" key="1">
    <source>
        <dbReference type="SAM" id="SignalP"/>
    </source>
</evidence>
<dbReference type="OrthoDB" id="8689658at2"/>
<organism evidence="3 4">
    <name type="scientific">Oligella ureolytica</name>
    <dbReference type="NCBI Taxonomy" id="90244"/>
    <lineage>
        <taxon>Bacteria</taxon>
        <taxon>Pseudomonadati</taxon>
        <taxon>Pseudomonadota</taxon>
        <taxon>Betaproteobacteria</taxon>
        <taxon>Burkholderiales</taxon>
        <taxon>Alcaligenaceae</taxon>
        <taxon>Oligella</taxon>
    </lineage>
</organism>
<dbReference type="EMBL" id="CP065725">
    <property type="protein sequence ID" value="QPT39854.1"/>
    <property type="molecule type" value="Genomic_DNA"/>
</dbReference>
<reference evidence="3 4" key="1">
    <citation type="submission" date="2018-06" db="EMBL/GenBank/DDBJ databases">
        <authorList>
            <consortium name="Pathogen Informatics"/>
            <person name="Doyle S."/>
        </authorList>
    </citation>
    <scope>NUCLEOTIDE SEQUENCE [LARGE SCALE GENOMIC DNA]</scope>
    <source>
        <strain evidence="3 4">NCTC11997</strain>
    </source>
</reference>
<keyword evidence="5" id="KW-1185">Reference proteome</keyword>
<dbReference type="AlphaFoldDB" id="A0A378XI06"/>
<feature type="chain" id="PRO_5016697979" description="Lipoprotein" evidence="1">
    <location>
        <begin position="20"/>
        <end position="85"/>
    </location>
</feature>
<keyword evidence="1" id="KW-0732">Signal</keyword>
<evidence type="ECO:0000313" key="2">
    <source>
        <dbReference type="EMBL" id="QPT39854.1"/>
    </source>
</evidence>
<evidence type="ECO:0008006" key="6">
    <source>
        <dbReference type="Google" id="ProtNLM"/>
    </source>
</evidence>
<accession>A0A378XI06</accession>
<evidence type="ECO:0000313" key="5">
    <source>
        <dbReference type="Proteomes" id="UP000594903"/>
    </source>
</evidence>
<name>A0A378XI06_9BURK</name>
<dbReference type="Proteomes" id="UP000594903">
    <property type="component" value="Chromosome"/>
</dbReference>